<dbReference type="AlphaFoldDB" id="A0A0D2N2U1"/>
<dbReference type="Gramene" id="KJB06613">
    <property type="protein sequence ID" value="KJB06613"/>
    <property type="gene ID" value="B456_001G002100"/>
</dbReference>
<feature type="compositionally biased region" description="Basic and acidic residues" evidence="2">
    <location>
        <begin position="339"/>
        <end position="361"/>
    </location>
</feature>
<feature type="compositionally biased region" description="Polar residues" evidence="2">
    <location>
        <begin position="87"/>
        <end position="99"/>
    </location>
</feature>
<gene>
    <name evidence="3" type="ORF">B456_001G002100</name>
</gene>
<reference evidence="3 4" key="1">
    <citation type="journal article" date="2012" name="Nature">
        <title>Repeated polyploidization of Gossypium genomes and the evolution of spinnable cotton fibres.</title>
        <authorList>
            <person name="Paterson A.H."/>
            <person name="Wendel J.F."/>
            <person name="Gundlach H."/>
            <person name="Guo H."/>
            <person name="Jenkins J."/>
            <person name="Jin D."/>
            <person name="Llewellyn D."/>
            <person name="Showmaker K.C."/>
            <person name="Shu S."/>
            <person name="Udall J."/>
            <person name="Yoo M.J."/>
            <person name="Byers R."/>
            <person name="Chen W."/>
            <person name="Doron-Faigenboim A."/>
            <person name="Duke M.V."/>
            <person name="Gong L."/>
            <person name="Grimwood J."/>
            <person name="Grover C."/>
            <person name="Grupp K."/>
            <person name="Hu G."/>
            <person name="Lee T.H."/>
            <person name="Li J."/>
            <person name="Lin L."/>
            <person name="Liu T."/>
            <person name="Marler B.S."/>
            <person name="Page J.T."/>
            <person name="Roberts A.W."/>
            <person name="Romanel E."/>
            <person name="Sanders W.S."/>
            <person name="Szadkowski E."/>
            <person name="Tan X."/>
            <person name="Tang H."/>
            <person name="Xu C."/>
            <person name="Wang J."/>
            <person name="Wang Z."/>
            <person name="Zhang D."/>
            <person name="Zhang L."/>
            <person name="Ashrafi H."/>
            <person name="Bedon F."/>
            <person name="Bowers J.E."/>
            <person name="Brubaker C.L."/>
            <person name="Chee P.W."/>
            <person name="Das S."/>
            <person name="Gingle A.R."/>
            <person name="Haigler C.H."/>
            <person name="Harker D."/>
            <person name="Hoffmann L.V."/>
            <person name="Hovav R."/>
            <person name="Jones D.C."/>
            <person name="Lemke C."/>
            <person name="Mansoor S."/>
            <person name="ur Rahman M."/>
            <person name="Rainville L.N."/>
            <person name="Rambani A."/>
            <person name="Reddy U.K."/>
            <person name="Rong J.K."/>
            <person name="Saranga Y."/>
            <person name="Scheffler B.E."/>
            <person name="Scheffler J.A."/>
            <person name="Stelly D.M."/>
            <person name="Triplett B.A."/>
            <person name="Van Deynze A."/>
            <person name="Vaslin M.F."/>
            <person name="Waghmare V.N."/>
            <person name="Walford S.A."/>
            <person name="Wright R.J."/>
            <person name="Zaki E.A."/>
            <person name="Zhang T."/>
            <person name="Dennis E.S."/>
            <person name="Mayer K.F."/>
            <person name="Peterson D.G."/>
            <person name="Rokhsar D.S."/>
            <person name="Wang X."/>
            <person name="Schmutz J."/>
        </authorList>
    </citation>
    <scope>NUCLEOTIDE SEQUENCE [LARGE SCALE GENOMIC DNA]</scope>
</reference>
<evidence type="ECO:0000256" key="2">
    <source>
        <dbReference type="SAM" id="MobiDB-lite"/>
    </source>
</evidence>
<feature type="coiled-coil region" evidence="1">
    <location>
        <begin position="393"/>
        <end position="438"/>
    </location>
</feature>
<dbReference type="PANTHER" id="PTHR33349">
    <property type="entry name" value="EMB|CAB62594.1"/>
    <property type="match status" value="1"/>
</dbReference>
<proteinExistence type="predicted"/>
<feature type="compositionally biased region" description="Low complexity" evidence="2">
    <location>
        <begin position="169"/>
        <end position="202"/>
    </location>
</feature>
<feature type="compositionally biased region" description="Low complexity" evidence="2">
    <location>
        <begin position="131"/>
        <end position="144"/>
    </location>
</feature>
<feature type="region of interest" description="Disordered" evidence="2">
    <location>
        <begin position="246"/>
        <end position="361"/>
    </location>
</feature>
<feature type="compositionally biased region" description="Basic and acidic residues" evidence="2">
    <location>
        <begin position="246"/>
        <end position="280"/>
    </location>
</feature>
<feature type="region of interest" description="Disordered" evidence="2">
    <location>
        <begin position="87"/>
        <end position="202"/>
    </location>
</feature>
<dbReference type="PANTHER" id="PTHR33349:SF20">
    <property type="entry name" value="CHROMO DOMAIN CEC-LIKE PROTEIN"/>
    <property type="match status" value="1"/>
</dbReference>
<evidence type="ECO:0008006" key="5">
    <source>
        <dbReference type="Google" id="ProtNLM"/>
    </source>
</evidence>
<keyword evidence="4" id="KW-1185">Reference proteome</keyword>
<feature type="compositionally biased region" description="Acidic residues" evidence="2">
    <location>
        <begin position="314"/>
        <end position="330"/>
    </location>
</feature>
<name>A0A0D2N2U1_GOSRA</name>
<feature type="compositionally biased region" description="Basic and acidic residues" evidence="2">
    <location>
        <begin position="302"/>
        <end position="313"/>
    </location>
</feature>
<dbReference type="EMBL" id="CM001740">
    <property type="protein sequence ID" value="KJB06613.1"/>
    <property type="molecule type" value="Genomic_DNA"/>
</dbReference>
<dbReference type="STRING" id="29730.A0A0D2N2U1"/>
<feature type="compositionally biased region" description="Polar residues" evidence="2">
    <location>
        <begin position="107"/>
        <end position="117"/>
    </location>
</feature>
<keyword evidence="1" id="KW-0175">Coiled coil</keyword>
<feature type="compositionally biased region" description="Basic and acidic residues" evidence="2">
    <location>
        <begin position="1"/>
        <end position="39"/>
    </location>
</feature>
<sequence length="567" mass="62477">MQVHCERKLVMEQGKGRDTLRSMATKKKESSSLGKEKRVTCPSKPDASITTHGAASQGLRRPTIASLQGQAQRRVSLPATLPTHINKSTISTCTDGSTKTAKKIGVVNSSTKSQPQRPASAAPVQKPLVSSAPRKPTTARAAASLSSKVTATAHRPTSERLAKNPIAGKLSTLSSSSSKTRTRTMTMTMTKSLKKAPTATTKRGTTTFLASKKPPLTKKDVQKENLDHQIEEVVKDEVGEVHDVEIPKAEESRQHDDQVEVLDSTHHVQRVEEEKEKDTLDDVPTVLEQHEVPQLEEMEEHDGDKENDSKEEVNDSDGDEEEVQQEETTVEAENGGVEEGYRTEEVTENGEEKGDHEGKEQELELVKEETIVEEANVVLATSQVQEEALHGEKETIEEEANVVIATNQEQEEALHGEKETIEEEANVVIATNQEQEEALHGEKETIEKEANVVIATNQEQEEALHGEKKTIEEEANVVIATNQEQEEALHGEKETIEEEANVETIEEEAKVVIATNQVQEETLHGEKEIATPIISDMVMEEKASDKKVVDGRKNSVRALIGAFETHK</sequence>
<evidence type="ECO:0000256" key="1">
    <source>
        <dbReference type="SAM" id="Coils"/>
    </source>
</evidence>
<protein>
    <recommendedName>
        <fullName evidence="5">Calmodulin-binding domain-containing protein</fullName>
    </recommendedName>
</protein>
<accession>A0A0D2N2U1</accession>
<evidence type="ECO:0000313" key="3">
    <source>
        <dbReference type="EMBL" id="KJB06613.1"/>
    </source>
</evidence>
<evidence type="ECO:0000313" key="4">
    <source>
        <dbReference type="Proteomes" id="UP000032304"/>
    </source>
</evidence>
<feature type="region of interest" description="Disordered" evidence="2">
    <location>
        <begin position="1"/>
        <end position="72"/>
    </location>
</feature>
<dbReference type="Proteomes" id="UP000032304">
    <property type="component" value="Chromosome 1"/>
</dbReference>
<organism evidence="3 4">
    <name type="scientific">Gossypium raimondii</name>
    <name type="common">Peruvian cotton</name>
    <name type="synonym">Gossypium klotzschianum subsp. raimondii</name>
    <dbReference type="NCBI Taxonomy" id="29730"/>
    <lineage>
        <taxon>Eukaryota</taxon>
        <taxon>Viridiplantae</taxon>
        <taxon>Streptophyta</taxon>
        <taxon>Embryophyta</taxon>
        <taxon>Tracheophyta</taxon>
        <taxon>Spermatophyta</taxon>
        <taxon>Magnoliopsida</taxon>
        <taxon>eudicotyledons</taxon>
        <taxon>Gunneridae</taxon>
        <taxon>Pentapetalae</taxon>
        <taxon>rosids</taxon>
        <taxon>malvids</taxon>
        <taxon>Malvales</taxon>
        <taxon>Malvaceae</taxon>
        <taxon>Malvoideae</taxon>
        <taxon>Gossypium</taxon>
    </lineage>
</organism>